<accession>A0ABM7KXY4</accession>
<evidence type="ECO:0000256" key="2">
    <source>
        <dbReference type="SAM" id="MobiDB-lite"/>
    </source>
</evidence>
<organism evidence="4 5">
    <name type="scientific">Helicobacter suis</name>
    <dbReference type="NCBI Taxonomy" id="104628"/>
    <lineage>
        <taxon>Bacteria</taxon>
        <taxon>Pseudomonadati</taxon>
        <taxon>Campylobacterota</taxon>
        <taxon>Epsilonproteobacteria</taxon>
        <taxon>Campylobacterales</taxon>
        <taxon>Helicobacteraceae</taxon>
        <taxon>Helicobacter</taxon>
    </lineage>
</organism>
<dbReference type="EMBL" id="AP023036">
    <property type="protein sequence ID" value="BCD45296.1"/>
    <property type="molecule type" value="Genomic_DNA"/>
</dbReference>
<reference evidence="4 5" key="1">
    <citation type="submission" date="2020-04" db="EMBL/GenBank/DDBJ databases">
        <title>Genomic analysis of gastric non-Helicobacter pylori Helicobacters isolated in Japan.</title>
        <authorList>
            <person name="Suzuki M."/>
            <person name="Rimbara E."/>
        </authorList>
    </citation>
    <scope>NUCLEOTIDE SEQUENCE [LARGE SCALE GENOMIC DNA]</scope>
    <source>
        <strain evidence="4 5">NHP19-0020</strain>
    </source>
</reference>
<dbReference type="CDD" id="cd03801">
    <property type="entry name" value="GT4_PimA-like"/>
    <property type="match status" value="1"/>
</dbReference>
<dbReference type="Proteomes" id="UP000509742">
    <property type="component" value="Chromosome"/>
</dbReference>
<dbReference type="PANTHER" id="PTHR46401">
    <property type="entry name" value="GLYCOSYLTRANSFERASE WBBK-RELATED"/>
    <property type="match status" value="1"/>
</dbReference>
<sequence>MGFLPKSFKDIIRRFYFNSKRYKQKYYIAWLRHKLKKTLKYYDCVYFLHKNSHAYTYLKPYCSVDILPNGVFEKDICPPKTITSALTEQQNNRTTEQQNNRTTEQQNNRTTEQLADLLLKPYVLNVSNYYKEKGQDFVLRAYYLSQVSIPLIFCGNLDTGNTLESLKNLKEQLDCQHGFKQVYFFYGIDRNQVLNLFNKATLFLHGSHAEVFPMVILESMQFGIPFICTDVGNVKELCAELVVTLPEQMADKINALLGDPDYYYKITQELHGTIQEYSYEKIIKKLERIGE</sequence>
<keyword evidence="5" id="KW-1185">Reference proteome</keyword>
<proteinExistence type="predicted"/>
<dbReference type="PANTHER" id="PTHR46401:SF2">
    <property type="entry name" value="GLYCOSYLTRANSFERASE WBBK-RELATED"/>
    <property type="match status" value="1"/>
</dbReference>
<keyword evidence="1" id="KW-0808">Transferase</keyword>
<evidence type="ECO:0000313" key="4">
    <source>
        <dbReference type="EMBL" id="BCD45296.1"/>
    </source>
</evidence>
<dbReference type="Pfam" id="PF00534">
    <property type="entry name" value="Glycos_transf_1"/>
    <property type="match status" value="1"/>
</dbReference>
<dbReference type="SUPFAM" id="SSF53756">
    <property type="entry name" value="UDP-Glycosyltransferase/glycogen phosphorylase"/>
    <property type="match status" value="1"/>
</dbReference>
<gene>
    <name evidence="4" type="ORF">NHP190020_03350</name>
</gene>
<evidence type="ECO:0000256" key="1">
    <source>
        <dbReference type="ARBA" id="ARBA00022679"/>
    </source>
</evidence>
<evidence type="ECO:0000259" key="3">
    <source>
        <dbReference type="Pfam" id="PF00534"/>
    </source>
</evidence>
<dbReference type="RefSeq" id="WP_232088920.1">
    <property type="nucleotide sequence ID" value="NZ_AP023036.1"/>
</dbReference>
<dbReference type="Gene3D" id="3.40.50.2000">
    <property type="entry name" value="Glycogen Phosphorylase B"/>
    <property type="match status" value="2"/>
</dbReference>
<feature type="domain" description="Glycosyl transferase family 1" evidence="3">
    <location>
        <begin position="120"/>
        <end position="266"/>
    </location>
</feature>
<dbReference type="InterPro" id="IPR001296">
    <property type="entry name" value="Glyco_trans_1"/>
</dbReference>
<feature type="region of interest" description="Disordered" evidence="2">
    <location>
        <begin position="88"/>
        <end position="110"/>
    </location>
</feature>
<protein>
    <recommendedName>
        <fullName evidence="3">Glycosyl transferase family 1 domain-containing protein</fullName>
    </recommendedName>
</protein>
<name>A0ABM7KXY4_9HELI</name>
<evidence type="ECO:0000313" key="5">
    <source>
        <dbReference type="Proteomes" id="UP000509742"/>
    </source>
</evidence>